<name>A0A0K0EGW3_STRER</name>
<evidence type="ECO:0000256" key="6">
    <source>
        <dbReference type="ARBA" id="ARBA00023136"/>
    </source>
</evidence>
<dbReference type="InterPro" id="IPR018108">
    <property type="entry name" value="MCP_transmembrane"/>
</dbReference>
<feature type="repeat" description="Solcar" evidence="7">
    <location>
        <begin position="145"/>
        <end position="231"/>
    </location>
</feature>
<feature type="repeat" description="Solcar" evidence="7">
    <location>
        <begin position="42"/>
        <end position="134"/>
    </location>
</feature>
<dbReference type="InterPro" id="IPR002067">
    <property type="entry name" value="MCP"/>
</dbReference>
<dbReference type="Gene3D" id="1.50.40.10">
    <property type="entry name" value="Mitochondrial carrier domain"/>
    <property type="match status" value="1"/>
</dbReference>
<comment type="similarity">
    <text evidence="2 8">Belongs to the mitochondrial carrier (TC 2.A.29) family.</text>
</comment>
<dbReference type="STRING" id="6248.A0A0K0EGW3"/>
<evidence type="ECO:0000256" key="3">
    <source>
        <dbReference type="ARBA" id="ARBA00022448"/>
    </source>
</evidence>
<dbReference type="WBParaSite" id="TCONS_00016013.p1">
    <property type="protein sequence ID" value="TCONS_00016013.p1"/>
    <property type="gene ID" value="XLOC_010564"/>
</dbReference>
<dbReference type="PROSITE" id="PS50920">
    <property type="entry name" value="SOLCAR"/>
    <property type="match status" value="3"/>
</dbReference>
<evidence type="ECO:0000313" key="11">
    <source>
        <dbReference type="WBParaSite" id="TCONS_00016013.p1"/>
    </source>
</evidence>
<dbReference type="Pfam" id="PF00153">
    <property type="entry name" value="Mito_carr"/>
    <property type="match status" value="3"/>
</dbReference>
<accession>A0A0K0EGW3</accession>
<keyword evidence="5" id="KW-0677">Repeat</keyword>
<evidence type="ECO:0000313" key="9">
    <source>
        <dbReference type="Proteomes" id="UP000035681"/>
    </source>
</evidence>
<proteinExistence type="inferred from homology"/>
<evidence type="ECO:0000256" key="5">
    <source>
        <dbReference type="ARBA" id="ARBA00022737"/>
    </source>
</evidence>
<dbReference type="AlphaFoldDB" id="A0A0K0EGW3"/>
<evidence type="ECO:0000313" key="10">
    <source>
        <dbReference type="WBParaSite" id="SSTP_0000872300.1"/>
    </source>
</evidence>
<dbReference type="SUPFAM" id="SSF103506">
    <property type="entry name" value="Mitochondrial carrier"/>
    <property type="match status" value="1"/>
</dbReference>
<evidence type="ECO:0000256" key="2">
    <source>
        <dbReference type="ARBA" id="ARBA00006375"/>
    </source>
</evidence>
<evidence type="ECO:0000256" key="1">
    <source>
        <dbReference type="ARBA" id="ARBA00004141"/>
    </source>
</evidence>
<dbReference type="InterPro" id="IPR023395">
    <property type="entry name" value="MCP_dom_sf"/>
</dbReference>
<evidence type="ECO:0000256" key="4">
    <source>
        <dbReference type="ARBA" id="ARBA00022692"/>
    </source>
</evidence>
<keyword evidence="9" id="KW-1185">Reference proteome</keyword>
<keyword evidence="3 8" id="KW-0813">Transport</keyword>
<dbReference type="PANTHER" id="PTHR24089">
    <property type="entry name" value="SOLUTE CARRIER FAMILY 25"/>
    <property type="match status" value="1"/>
</dbReference>
<dbReference type="Proteomes" id="UP000035681">
    <property type="component" value="Unplaced"/>
</dbReference>
<evidence type="ECO:0000256" key="8">
    <source>
        <dbReference type="RuleBase" id="RU000488"/>
    </source>
</evidence>
<dbReference type="WBParaSite" id="SSTP_0000872300.1">
    <property type="protein sequence ID" value="SSTP_0000872300.1"/>
    <property type="gene ID" value="SSTP_0000872300"/>
</dbReference>
<evidence type="ECO:0000256" key="7">
    <source>
        <dbReference type="PROSITE-ProRule" id="PRU00282"/>
    </source>
</evidence>
<comment type="subcellular location">
    <subcellularLocation>
        <location evidence="1">Membrane</location>
        <topology evidence="1">Multi-pass membrane protein</topology>
    </subcellularLocation>
</comment>
<keyword evidence="4 7" id="KW-0812">Transmembrane</keyword>
<dbReference type="GO" id="GO:0055085">
    <property type="term" value="P:transmembrane transport"/>
    <property type="evidence" value="ECO:0007669"/>
    <property type="project" value="InterPro"/>
</dbReference>
<organism evidence="10">
    <name type="scientific">Strongyloides stercoralis</name>
    <name type="common">Threadworm</name>
    <dbReference type="NCBI Taxonomy" id="6248"/>
    <lineage>
        <taxon>Eukaryota</taxon>
        <taxon>Metazoa</taxon>
        <taxon>Ecdysozoa</taxon>
        <taxon>Nematoda</taxon>
        <taxon>Chromadorea</taxon>
        <taxon>Rhabditida</taxon>
        <taxon>Tylenchina</taxon>
        <taxon>Panagrolaimomorpha</taxon>
        <taxon>Strongyloidoidea</taxon>
        <taxon>Strongyloididae</taxon>
        <taxon>Strongyloides</taxon>
    </lineage>
</organism>
<dbReference type="PRINTS" id="PR00926">
    <property type="entry name" value="MITOCARRIER"/>
</dbReference>
<protein>
    <submittedName>
        <fullName evidence="10 11">Mitochondrial thiamine pyrophosphate carrier</fullName>
    </submittedName>
</protein>
<dbReference type="GO" id="GO:0016020">
    <property type="term" value="C:membrane"/>
    <property type="evidence" value="ECO:0007669"/>
    <property type="project" value="UniProtKB-SubCell"/>
</dbReference>
<feature type="repeat" description="Solcar" evidence="7">
    <location>
        <begin position="240"/>
        <end position="333"/>
    </location>
</feature>
<reference evidence="10" key="1">
    <citation type="submission" date="2015-08" db="UniProtKB">
        <authorList>
            <consortium name="WormBaseParasite"/>
        </authorList>
    </citation>
    <scope>IDENTIFICATION</scope>
</reference>
<sequence>MLSISDFVQDIKKMGTDKIFQINFYKKTMVGVHPDRPEIKSISLYESITSGFLTGTTIRLFVQPLDVLKIRFQLQEEPTIRKGGGKYNGIGQSIKTIYKEEGITAFWKGHIPAQLLSQIYAIVQFTTYIQFAKYFTKIFKNNKDCQTLSDFFAGSLSGSLSITASMPLDVIRTRMVAQGTPKIYKNIFHATKKIFKKEGYRGFYKGLSASITQTAPFTGLQFLSYNYLGNVWEKLISTNNSSIGSVICGGLAGCFSKCIMYPFDVVRHRMQVLPSDRRGFGKATIHIGMIGTFKKIIREESVFGLYKGLVASILKASVMAGLSFCSFELFAEYIQKK</sequence>
<keyword evidence="6 7" id="KW-0472">Membrane</keyword>